<feature type="region of interest" description="Disordered" evidence="1">
    <location>
        <begin position="14"/>
        <end position="35"/>
    </location>
</feature>
<gene>
    <name evidence="2" type="ORF">F383_26918</name>
</gene>
<name>A0A0B0MRN5_GOSAR</name>
<dbReference type="EMBL" id="JRRC01352577">
    <property type="protein sequence ID" value="KHG03405.1"/>
    <property type="molecule type" value="Genomic_DNA"/>
</dbReference>
<feature type="compositionally biased region" description="Basic residues" evidence="1">
    <location>
        <begin position="23"/>
        <end position="35"/>
    </location>
</feature>
<protein>
    <submittedName>
        <fullName evidence="2">Metal-response element-binding transcription factor 2</fullName>
    </submittedName>
</protein>
<proteinExistence type="predicted"/>
<dbReference type="Proteomes" id="UP000032142">
    <property type="component" value="Unassembled WGS sequence"/>
</dbReference>
<organism evidence="2 3">
    <name type="scientific">Gossypium arboreum</name>
    <name type="common">Tree cotton</name>
    <name type="synonym">Gossypium nanking</name>
    <dbReference type="NCBI Taxonomy" id="29729"/>
    <lineage>
        <taxon>Eukaryota</taxon>
        <taxon>Viridiplantae</taxon>
        <taxon>Streptophyta</taxon>
        <taxon>Embryophyta</taxon>
        <taxon>Tracheophyta</taxon>
        <taxon>Spermatophyta</taxon>
        <taxon>Magnoliopsida</taxon>
        <taxon>eudicotyledons</taxon>
        <taxon>Gunneridae</taxon>
        <taxon>Pentapetalae</taxon>
        <taxon>rosids</taxon>
        <taxon>malvids</taxon>
        <taxon>Malvales</taxon>
        <taxon>Malvaceae</taxon>
        <taxon>Malvoideae</taxon>
        <taxon>Gossypium</taxon>
    </lineage>
</organism>
<dbReference type="AlphaFoldDB" id="A0A0B0MRN5"/>
<accession>A0A0B0MRN5</accession>
<evidence type="ECO:0000256" key="1">
    <source>
        <dbReference type="SAM" id="MobiDB-lite"/>
    </source>
</evidence>
<evidence type="ECO:0000313" key="2">
    <source>
        <dbReference type="EMBL" id="KHG03405.1"/>
    </source>
</evidence>
<reference evidence="3" key="1">
    <citation type="submission" date="2014-09" db="EMBL/GenBank/DDBJ databases">
        <authorList>
            <person name="Mudge J."/>
            <person name="Ramaraj T."/>
            <person name="Lindquist I.E."/>
            <person name="Bharti A.K."/>
            <person name="Sundararajan A."/>
            <person name="Cameron C.T."/>
            <person name="Woodward J.E."/>
            <person name="May G.D."/>
            <person name="Brubaker C."/>
            <person name="Broadhvest J."/>
            <person name="Wilkins T.A."/>
        </authorList>
    </citation>
    <scope>NUCLEOTIDE SEQUENCE</scope>
    <source>
        <strain evidence="3">cv. AKA8401</strain>
    </source>
</reference>
<keyword evidence="3" id="KW-1185">Reference proteome</keyword>
<evidence type="ECO:0000313" key="3">
    <source>
        <dbReference type="Proteomes" id="UP000032142"/>
    </source>
</evidence>
<sequence length="70" mass="7883">MMFTLMETIKKKKKPEVGTSHFKVGRKKSSKQIKRATRLSNQIEKLCSAIDNVSQSKSSLTPVMDPYGIP</sequence>
<comment type="caution">
    <text evidence="2">The sequence shown here is derived from an EMBL/GenBank/DDBJ whole genome shotgun (WGS) entry which is preliminary data.</text>
</comment>